<reference evidence="16" key="1">
    <citation type="submission" date="2017-12" db="EMBL/GenBank/DDBJ databases">
        <title>FDA dAtabase for Regulatory Grade micrObial Sequences (FDA-ARGOS): Supporting development and validation of Infectious Disease Dx tests.</title>
        <authorList>
            <person name="Campos J."/>
            <person name="Goldberg B."/>
            <person name="Tallon L."/>
            <person name="Sadzewicz L."/>
            <person name="Sengamalay N."/>
            <person name="Ott S."/>
            <person name="Godinez A."/>
            <person name="Nagaraj S."/>
            <person name="Vyas G."/>
            <person name="Aluvathingal J."/>
            <person name="Nadendla S."/>
            <person name="Geyer C."/>
            <person name="Nandy P."/>
            <person name="Hobson J."/>
            <person name="Sichtig H."/>
        </authorList>
    </citation>
    <scope>NUCLEOTIDE SEQUENCE</scope>
    <source>
        <strain evidence="16">FDAARGOS_252</strain>
    </source>
</reference>
<dbReference type="EC" id="2.7.7.7" evidence="3"/>
<keyword evidence="10" id="KW-0239">DNA-directed DNA polymerase</keyword>
<dbReference type="GO" id="GO:0006281">
    <property type="term" value="P:DNA repair"/>
    <property type="evidence" value="ECO:0007669"/>
    <property type="project" value="UniProtKB-KW"/>
</dbReference>
<comment type="catalytic activity">
    <reaction evidence="12">
        <text>DNA(n) + a 2'-deoxyribonucleoside 5'-triphosphate = DNA(n+1) + diphosphate</text>
        <dbReference type="Rhea" id="RHEA:22508"/>
        <dbReference type="Rhea" id="RHEA-COMP:17339"/>
        <dbReference type="Rhea" id="RHEA-COMP:17340"/>
        <dbReference type="ChEBI" id="CHEBI:33019"/>
        <dbReference type="ChEBI" id="CHEBI:61560"/>
        <dbReference type="ChEBI" id="CHEBI:173112"/>
        <dbReference type="EC" id="2.7.7.7"/>
    </reaction>
</comment>
<evidence type="ECO:0000313" key="17">
    <source>
        <dbReference type="Proteomes" id="UP000191257"/>
    </source>
</evidence>
<keyword evidence="8" id="KW-0235">DNA replication</keyword>
<dbReference type="EMBL" id="CP020442">
    <property type="protein sequence ID" value="ARC35453.1"/>
    <property type="molecule type" value="Genomic_DNA"/>
</dbReference>
<dbReference type="GO" id="GO:0008408">
    <property type="term" value="F:3'-5' exonuclease activity"/>
    <property type="evidence" value="ECO:0007669"/>
    <property type="project" value="InterPro"/>
</dbReference>
<dbReference type="GO" id="GO:0005737">
    <property type="term" value="C:cytoplasm"/>
    <property type="evidence" value="ECO:0007669"/>
    <property type="project" value="UniProtKB-SubCell"/>
</dbReference>
<name>A0A1V0GNL3_9RHOB</name>
<comment type="subcellular location">
    <subcellularLocation>
        <location evidence="1">Cytoplasm</location>
    </subcellularLocation>
</comment>
<dbReference type="GO" id="GO:0009432">
    <property type="term" value="P:SOS response"/>
    <property type="evidence" value="ECO:0007669"/>
    <property type="project" value="UniProtKB-ARBA"/>
</dbReference>
<evidence type="ECO:0000313" key="16">
    <source>
        <dbReference type="EMBL" id="ARC35453.1"/>
    </source>
</evidence>
<dbReference type="PANTHER" id="PTHR32294:SF4">
    <property type="entry name" value="ERROR-PRONE DNA POLYMERASE"/>
    <property type="match status" value="1"/>
</dbReference>
<evidence type="ECO:0000256" key="9">
    <source>
        <dbReference type="ARBA" id="ARBA00022763"/>
    </source>
</evidence>
<evidence type="ECO:0000256" key="2">
    <source>
        <dbReference type="ARBA" id="ARBA00007391"/>
    </source>
</evidence>
<keyword evidence="16" id="KW-0238">DNA-binding</keyword>
<proteinExistence type="inferred from homology"/>
<accession>A0A1V0GNL3</accession>
<dbReference type="InterPro" id="IPR004805">
    <property type="entry name" value="DnaE2/DnaE/PolC"/>
</dbReference>
<evidence type="ECO:0000256" key="12">
    <source>
        <dbReference type="ARBA" id="ARBA00049244"/>
    </source>
</evidence>
<evidence type="ECO:0000256" key="4">
    <source>
        <dbReference type="ARBA" id="ARBA00017273"/>
    </source>
</evidence>
<keyword evidence="5" id="KW-0963">Cytoplasm</keyword>
<keyword evidence="6" id="KW-0808">Transferase</keyword>
<dbReference type="GO" id="GO:0003887">
    <property type="term" value="F:DNA-directed DNA polymerase activity"/>
    <property type="evidence" value="ECO:0007669"/>
    <property type="project" value="UniProtKB-KW"/>
</dbReference>
<evidence type="ECO:0000256" key="6">
    <source>
        <dbReference type="ARBA" id="ARBA00022679"/>
    </source>
</evidence>
<evidence type="ECO:0000259" key="15">
    <source>
        <dbReference type="Pfam" id="PF14579"/>
    </source>
</evidence>
<dbReference type="Gene3D" id="1.10.150.870">
    <property type="match status" value="1"/>
</dbReference>
<evidence type="ECO:0000256" key="3">
    <source>
        <dbReference type="ARBA" id="ARBA00012417"/>
    </source>
</evidence>
<sequence length="341" mass="37924">MVAYASAWLKCWHPDAFCAALLNSQPMGFYAPAQIVRDAQDHGVEVRPVCVNASDWDCTLEPVDSRFAVRLGLRMVKGLAEAHARQIARAAPFTSVGDLWRRARVPLAALTRIAEADGFHAFGLSRRQAVWAIKGLPDTDLPLFAALEGNEPAAALRPMTTGREVVEDYSRTGLSLRRHPVAFLRGDLARRRILTCTDAMALPNRRWAEVAGLVLVRQRPGSAKGTMFITLEDETGIANLVVWPKVFEANRRIILAASMIAAQGLIQREGEVVHFVVHRLTDLSDALASVGRRRAFPLPHGRGDEFHNASPTPDARHPKPRDMFIRDLHLDTIRVKTRDFR</sequence>
<protein>
    <recommendedName>
        <fullName evidence="4">Error-prone DNA polymerase</fullName>
        <ecNumber evidence="3">2.7.7.7</ecNumber>
    </recommendedName>
</protein>
<dbReference type="InterPro" id="IPR004365">
    <property type="entry name" value="NA-bd_OB_tRNA"/>
</dbReference>
<keyword evidence="7" id="KW-0548">Nucleotidyltransferase</keyword>
<gene>
    <name evidence="16" type="ORF">A6J80_02800</name>
</gene>
<organism evidence="16 17">
    <name type="scientific">Paracoccus yeei</name>
    <dbReference type="NCBI Taxonomy" id="147645"/>
    <lineage>
        <taxon>Bacteria</taxon>
        <taxon>Pseudomonadati</taxon>
        <taxon>Pseudomonadota</taxon>
        <taxon>Alphaproteobacteria</taxon>
        <taxon>Rhodobacterales</taxon>
        <taxon>Paracoccaceae</taxon>
        <taxon>Paracoccus</taxon>
    </lineage>
</organism>
<feature type="region of interest" description="Disordered" evidence="13">
    <location>
        <begin position="300"/>
        <end position="320"/>
    </location>
</feature>
<evidence type="ECO:0000256" key="10">
    <source>
        <dbReference type="ARBA" id="ARBA00022932"/>
    </source>
</evidence>
<dbReference type="InterPro" id="IPR029460">
    <property type="entry name" value="DNAPol_HHH"/>
</dbReference>
<evidence type="ECO:0000256" key="13">
    <source>
        <dbReference type="SAM" id="MobiDB-lite"/>
    </source>
</evidence>
<keyword evidence="9" id="KW-0227">DNA damage</keyword>
<evidence type="ECO:0000256" key="7">
    <source>
        <dbReference type="ARBA" id="ARBA00022695"/>
    </source>
</evidence>
<dbReference type="CDD" id="cd04485">
    <property type="entry name" value="DnaE_OBF"/>
    <property type="match status" value="1"/>
</dbReference>
<dbReference type="Pfam" id="PF14579">
    <property type="entry name" value="HHH_6"/>
    <property type="match status" value="1"/>
</dbReference>
<dbReference type="GO" id="GO:0006260">
    <property type="term" value="P:DNA replication"/>
    <property type="evidence" value="ECO:0007669"/>
    <property type="project" value="UniProtKB-KW"/>
</dbReference>
<feature type="domain" description="OB" evidence="14">
    <location>
        <begin position="210"/>
        <end position="282"/>
    </location>
</feature>
<dbReference type="GO" id="GO:0003677">
    <property type="term" value="F:DNA binding"/>
    <property type="evidence" value="ECO:0007669"/>
    <property type="project" value="UniProtKB-KW"/>
</dbReference>
<keyword evidence="11" id="KW-0234">DNA repair</keyword>
<feature type="domain" description="DNA polymerase helix-hairpin-helix motif" evidence="15">
    <location>
        <begin position="43"/>
        <end position="129"/>
    </location>
</feature>
<evidence type="ECO:0000259" key="14">
    <source>
        <dbReference type="Pfam" id="PF01336"/>
    </source>
</evidence>
<evidence type="ECO:0000256" key="1">
    <source>
        <dbReference type="ARBA" id="ARBA00004496"/>
    </source>
</evidence>
<dbReference type="STRING" id="147645.A6J80_02800"/>
<dbReference type="Proteomes" id="UP000191257">
    <property type="component" value="Chromosome"/>
</dbReference>
<dbReference type="KEGG" id="pye:A6J80_02800"/>
<dbReference type="Pfam" id="PF01336">
    <property type="entry name" value="tRNA_anti-codon"/>
    <property type="match status" value="1"/>
</dbReference>
<comment type="similarity">
    <text evidence="2">Belongs to the DNA polymerase type-C family. DnaE2 subfamily.</text>
</comment>
<dbReference type="PANTHER" id="PTHR32294">
    <property type="entry name" value="DNA POLYMERASE III SUBUNIT ALPHA"/>
    <property type="match status" value="1"/>
</dbReference>
<keyword evidence="17" id="KW-1185">Reference proteome</keyword>
<dbReference type="FunFam" id="1.10.150.870:FF:000002">
    <property type="entry name" value="Error-prone DNA polymerase"/>
    <property type="match status" value="1"/>
</dbReference>
<evidence type="ECO:0000256" key="8">
    <source>
        <dbReference type="ARBA" id="ARBA00022705"/>
    </source>
</evidence>
<dbReference type="AlphaFoldDB" id="A0A1V0GNL3"/>
<evidence type="ECO:0000256" key="5">
    <source>
        <dbReference type="ARBA" id="ARBA00022490"/>
    </source>
</evidence>
<evidence type="ECO:0000256" key="11">
    <source>
        <dbReference type="ARBA" id="ARBA00023204"/>
    </source>
</evidence>